<accession>L8PG73</accession>
<dbReference type="GO" id="GO:0019284">
    <property type="term" value="P:L-methionine salvage from S-adenosylmethionine"/>
    <property type="evidence" value="ECO:0007669"/>
    <property type="project" value="TreeGrafter"/>
</dbReference>
<dbReference type="Pfam" id="PF01048">
    <property type="entry name" value="PNP_UDP_1"/>
    <property type="match status" value="1"/>
</dbReference>
<reference evidence="3 4" key="1">
    <citation type="journal article" date="2013" name="Genome Announc.">
        <title>Draft Genome Sequence of Streptomyces viridochromogenes Strain Tu57, Producer of Avilamycin.</title>
        <authorList>
            <person name="Gruning B.A."/>
            <person name="Erxleben A."/>
            <person name="Hahnlein A."/>
            <person name="Gunther S."/>
        </authorList>
    </citation>
    <scope>NUCLEOTIDE SEQUENCE [LARGE SCALE GENOMIC DNA]</scope>
    <source>
        <strain evidence="3 4">Tue57</strain>
    </source>
</reference>
<dbReference type="Proteomes" id="UP000011205">
    <property type="component" value="Unassembled WGS sequence"/>
</dbReference>
<gene>
    <name evidence="3" type="ORF">STVIR_4624</name>
</gene>
<evidence type="ECO:0000259" key="2">
    <source>
        <dbReference type="Pfam" id="PF01048"/>
    </source>
</evidence>
<comment type="caution">
    <text evidence="3">The sequence shown here is derived from an EMBL/GenBank/DDBJ whole genome shotgun (WGS) entry which is preliminary data.</text>
</comment>
<dbReference type="InterPro" id="IPR000845">
    <property type="entry name" value="Nucleoside_phosphorylase_d"/>
</dbReference>
<dbReference type="InterPro" id="IPR035994">
    <property type="entry name" value="Nucleoside_phosphorylase_sf"/>
</dbReference>
<proteinExistence type="predicted"/>
<feature type="region of interest" description="Disordered" evidence="1">
    <location>
        <begin position="1"/>
        <end position="24"/>
    </location>
</feature>
<sequence length="514" mass="54228">MPVWRGPAPSTVGARDVREGSGKGAVVVPPTKKVVVLTALPLEYRAMRRLLEEPRRVDHAGTIFECGRLAGTSTTVCLAVTGAGNDSAAVITERAINFFQPEAVFFTGIAGSLKADVSPGDVVVAIEVYSYHGGKQDPDGFKARPRGWEASYSLQQVAMYVDNVGAWAAHLAQDSGGSAEVHFKPIVTGDVVVNAPAGSPLRVFLDEHYNGAVAVEMEAAGFANAAHKAEGVPHLMIRGVSDRADGTKQSTDSVGLQGIAAENAASFTAEVIAHLTPADVPAAPETVVSEDEPTDELIWQPLDQPTSLAWHRDLVPSSAYTSAPALLEIHLAPVSVTSRVTATRMQQLADELVNLGRGNGLFSNTERVETQSSAEVTVASVTGRNGRSAGLAITRSGQRSAWESLPQPGIGFVLDREHTQGRIATLLSLLEAIDVPTAPAYAPAVGIENPRMVMVERLSAVNPTHATFSHRSDAPVRVDPEEAVTAAMLVGRSGELAEELTARLLLAFRGPGRS</sequence>
<feature type="domain" description="Nucleoside phosphorylase" evidence="2">
    <location>
        <begin position="33"/>
        <end position="272"/>
    </location>
</feature>
<name>L8PG73_STRVR</name>
<dbReference type="AlphaFoldDB" id="L8PG73"/>
<dbReference type="SUPFAM" id="SSF53167">
    <property type="entry name" value="Purine and uridine phosphorylases"/>
    <property type="match status" value="1"/>
</dbReference>
<dbReference type="GO" id="GO:0008930">
    <property type="term" value="F:methylthioadenosine nucleosidase activity"/>
    <property type="evidence" value="ECO:0007669"/>
    <property type="project" value="TreeGrafter"/>
</dbReference>
<dbReference type="Gene3D" id="3.40.50.1580">
    <property type="entry name" value="Nucleoside phosphorylase domain"/>
    <property type="match status" value="1"/>
</dbReference>
<dbReference type="PANTHER" id="PTHR46832">
    <property type="entry name" value="5'-METHYLTHIOADENOSINE/S-ADENOSYLHOMOCYSTEINE NUCLEOSIDASE"/>
    <property type="match status" value="1"/>
</dbReference>
<organism evidence="3 4">
    <name type="scientific">Streptomyces viridochromogenes Tue57</name>
    <dbReference type="NCBI Taxonomy" id="1160705"/>
    <lineage>
        <taxon>Bacteria</taxon>
        <taxon>Bacillati</taxon>
        <taxon>Actinomycetota</taxon>
        <taxon>Actinomycetes</taxon>
        <taxon>Kitasatosporales</taxon>
        <taxon>Streptomycetaceae</taxon>
        <taxon>Streptomyces</taxon>
    </lineage>
</organism>
<dbReference type="GO" id="GO:0008782">
    <property type="term" value="F:adenosylhomocysteine nucleosidase activity"/>
    <property type="evidence" value="ECO:0007669"/>
    <property type="project" value="TreeGrafter"/>
</dbReference>
<protein>
    <submittedName>
        <fullName evidence="3">Putative Purine or other phosphorylase family 1</fullName>
    </submittedName>
</protein>
<dbReference type="EMBL" id="AMLP01000136">
    <property type="protein sequence ID" value="ELS54392.1"/>
    <property type="molecule type" value="Genomic_DNA"/>
</dbReference>
<evidence type="ECO:0000313" key="4">
    <source>
        <dbReference type="Proteomes" id="UP000011205"/>
    </source>
</evidence>
<evidence type="ECO:0000313" key="3">
    <source>
        <dbReference type="EMBL" id="ELS54392.1"/>
    </source>
</evidence>
<dbReference type="GO" id="GO:0005829">
    <property type="term" value="C:cytosol"/>
    <property type="evidence" value="ECO:0007669"/>
    <property type="project" value="TreeGrafter"/>
</dbReference>
<evidence type="ECO:0000256" key="1">
    <source>
        <dbReference type="SAM" id="MobiDB-lite"/>
    </source>
</evidence>
<dbReference type="PANTHER" id="PTHR46832:SF1">
    <property type="entry name" value="5'-METHYLTHIOADENOSINE_S-ADENOSYLHOMOCYSTEINE NUCLEOSIDASE"/>
    <property type="match status" value="1"/>
</dbReference>
<dbReference type="CDD" id="cd09008">
    <property type="entry name" value="MTAN"/>
    <property type="match status" value="1"/>
</dbReference>
<dbReference type="GO" id="GO:0009116">
    <property type="term" value="P:nucleoside metabolic process"/>
    <property type="evidence" value="ECO:0007669"/>
    <property type="project" value="InterPro"/>
</dbReference>